<proteinExistence type="predicted"/>
<organism evidence="1 2">
    <name type="scientific">Euphydryas editha</name>
    <name type="common">Edith's checkerspot</name>
    <dbReference type="NCBI Taxonomy" id="104508"/>
    <lineage>
        <taxon>Eukaryota</taxon>
        <taxon>Metazoa</taxon>
        <taxon>Ecdysozoa</taxon>
        <taxon>Arthropoda</taxon>
        <taxon>Hexapoda</taxon>
        <taxon>Insecta</taxon>
        <taxon>Pterygota</taxon>
        <taxon>Neoptera</taxon>
        <taxon>Endopterygota</taxon>
        <taxon>Lepidoptera</taxon>
        <taxon>Glossata</taxon>
        <taxon>Ditrysia</taxon>
        <taxon>Papilionoidea</taxon>
        <taxon>Nymphalidae</taxon>
        <taxon>Nymphalinae</taxon>
        <taxon>Euphydryas</taxon>
    </lineage>
</organism>
<name>A0AAU9TQ86_EUPED</name>
<evidence type="ECO:0000313" key="2">
    <source>
        <dbReference type="Proteomes" id="UP001153954"/>
    </source>
</evidence>
<dbReference type="EMBL" id="CAKOGL010000007">
    <property type="protein sequence ID" value="CAH2087936.1"/>
    <property type="molecule type" value="Genomic_DNA"/>
</dbReference>
<dbReference type="AlphaFoldDB" id="A0AAU9TQ86"/>
<protein>
    <submittedName>
        <fullName evidence="1">Uncharacterized protein</fullName>
    </submittedName>
</protein>
<gene>
    <name evidence="1" type="ORF">EEDITHA_LOCUS4139</name>
</gene>
<comment type="caution">
    <text evidence="1">The sequence shown here is derived from an EMBL/GenBank/DDBJ whole genome shotgun (WGS) entry which is preliminary data.</text>
</comment>
<sequence>MSSSLVRNKIPRYCVQEVITLRTKLGEYCDICDFDSLDCSLGMILNYISKQDASHRSICPRSQEISVNGLLKLGWQKRARISNLAISQWLNQETILPSAQCINDQSIQSTAAFLGD</sequence>
<reference evidence="1" key="1">
    <citation type="submission" date="2022-03" db="EMBL/GenBank/DDBJ databases">
        <authorList>
            <person name="Tunstrom K."/>
        </authorList>
    </citation>
    <scope>NUCLEOTIDE SEQUENCE</scope>
</reference>
<evidence type="ECO:0000313" key="1">
    <source>
        <dbReference type="EMBL" id="CAH2087936.1"/>
    </source>
</evidence>
<accession>A0AAU9TQ86</accession>
<dbReference type="Proteomes" id="UP001153954">
    <property type="component" value="Unassembled WGS sequence"/>
</dbReference>
<keyword evidence="2" id="KW-1185">Reference proteome</keyword>